<evidence type="ECO:0008006" key="4">
    <source>
        <dbReference type="Google" id="ProtNLM"/>
    </source>
</evidence>
<dbReference type="Proteomes" id="UP000317378">
    <property type="component" value="Unassembled WGS sequence"/>
</dbReference>
<proteinExistence type="predicted"/>
<keyword evidence="1" id="KW-0812">Transmembrane</keyword>
<sequence>MRFTTEAGDLRTSVGPFQWPPASIGGSLEVIYDPQDLTNVTTPDQMTSGRTSLTIAICSGVLLILCVAVMLIDFAG</sequence>
<keyword evidence="1" id="KW-1133">Transmembrane helix</keyword>
<evidence type="ECO:0000313" key="2">
    <source>
        <dbReference type="EMBL" id="TPQ15811.1"/>
    </source>
</evidence>
<gene>
    <name evidence="2" type="ORF">FGD71_044940</name>
</gene>
<dbReference type="OrthoDB" id="4346453at2"/>
<keyword evidence="3" id="KW-1185">Reference proteome</keyword>
<evidence type="ECO:0000313" key="3">
    <source>
        <dbReference type="Proteomes" id="UP000317378"/>
    </source>
</evidence>
<organism evidence="2 3">
    <name type="scientific">Streptomyces sporangiiformans</name>
    <dbReference type="NCBI Taxonomy" id="2315329"/>
    <lineage>
        <taxon>Bacteria</taxon>
        <taxon>Bacillati</taxon>
        <taxon>Actinomycetota</taxon>
        <taxon>Actinomycetes</taxon>
        <taxon>Kitasatosporales</taxon>
        <taxon>Streptomycetaceae</taxon>
        <taxon>Streptomyces</taxon>
    </lineage>
</organism>
<reference evidence="2 3" key="1">
    <citation type="submission" date="2019-06" db="EMBL/GenBank/DDBJ databases">
        <title>Streptomyces sporangiiformans sp. nov., a novel actinomycete isolated from soil in Mount Song.</title>
        <authorList>
            <person name="Han L."/>
        </authorList>
    </citation>
    <scope>NUCLEOTIDE SEQUENCE [LARGE SCALE GENOMIC DNA]</scope>
    <source>
        <strain evidence="2 3">NEAU-SSA 1</strain>
    </source>
</reference>
<comment type="caution">
    <text evidence="2">The sequence shown here is derived from an EMBL/GenBank/DDBJ whole genome shotgun (WGS) entry which is preliminary data.</text>
</comment>
<accession>A0A505DG74</accession>
<keyword evidence="1" id="KW-0472">Membrane</keyword>
<dbReference type="EMBL" id="VCHX02000347">
    <property type="protein sequence ID" value="TPQ15811.1"/>
    <property type="molecule type" value="Genomic_DNA"/>
</dbReference>
<evidence type="ECO:0000256" key="1">
    <source>
        <dbReference type="SAM" id="Phobius"/>
    </source>
</evidence>
<feature type="transmembrane region" description="Helical" evidence="1">
    <location>
        <begin position="53"/>
        <end position="75"/>
    </location>
</feature>
<dbReference type="RefSeq" id="WP_119106393.1">
    <property type="nucleotide sequence ID" value="NZ_QXMJ01000347.1"/>
</dbReference>
<name>A0A505DG74_9ACTN</name>
<dbReference type="AlphaFoldDB" id="A0A505DG74"/>
<protein>
    <recommendedName>
        <fullName evidence="4">DUF3592 domain-containing protein</fullName>
    </recommendedName>
</protein>